<dbReference type="EMBL" id="LJIX01000006">
    <property type="protein sequence ID" value="KQL18660.1"/>
    <property type="molecule type" value="Genomic_DNA"/>
</dbReference>
<keyword evidence="1" id="KW-0378">Hydrolase</keyword>
<sequence length="247" mass="28745">MESRNFQLDTEWNMIHYPEKPSGFGILVIGDERNYVHAESSFWTQNEGKSALLKQFKEEGYTIFYSNLYGKNWGNDKAVHLARRLYEHIIRTEIINGKIHVIAEGMGALIALRLMNEMGPSQIRTCVLINPIVSLPHHLELEKEHKFFYKKLLKELSVSYDAEMKQVEAKIKQVNTNALIENDPIPIKVIQILSDRRAYKQANLLKSLTVNWREKELPFSICYILPEKRQGIGGQIVNFLKQNERFL</sequence>
<reference evidence="1 2" key="1">
    <citation type="submission" date="2015-09" db="EMBL/GenBank/DDBJ databases">
        <title>Genome sequencing project for genomic taxonomy and phylogenomics of Bacillus-like bacteria.</title>
        <authorList>
            <person name="Liu B."/>
            <person name="Wang J."/>
            <person name="Zhu Y."/>
            <person name="Liu G."/>
            <person name="Chen Q."/>
            <person name="Chen Z."/>
            <person name="Lan J."/>
            <person name="Che J."/>
            <person name="Ge C."/>
            <person name="Shi H."/>
            <person name="Pan Z."/>
            <person name="Liu X."/>
        </authorList>
    </citation>
    <scope>NUCLEOTIDE SEQUENCE [LARGE SCALE GENOMIC DNA]</scope>
    <source>
        <strain evidence="1 2">FJAT-18043</strain>
    </source>
</reference>
<dbReference type="InterPro" id="IPR029058">
    <property type="entry name" value="AB_hydrolase_fold"/>
</dbReference>
<gene>
    <name evidence="1" type="ORF">AN957_08810</name>
</gene>
<comment type="caution">
    <text evidence="1">The sequence shown here is derived from an EMBL/GenBank/DDBJ whole genome shotgun (WGS) entry which is preliminary data.</text>
</comment>
<name>A0A0Q3SGT6_9BACI</name>
<dbReference type="GO" id="GO:0016787">
    <property type="term" value="F:hydrolase activity"/>
    <property type="evidence" value="ECO:0007669"/>
    <property type="project" value="UniProtKB-KW"/>
</dbReference>
<organism evidence="1 2">
    <name type="scientific">Cytobacillus solani</name>
    <dbReference type="NCBI Taxonomy" id="1637975"/>
    <lineage>
        <taxon>Bacteria</taxon>
        <taxon>Bacillati</taxon>
        <taxon>Bacillota</taxon>
        <taxon>Bacilli</taxon>
        <taxon>Bacillales</taxon>
        <taxon>Bacillaceae</taxon>
        <taxon>Cytobacillus</taxon>
    </lineage>
</organism>
<evidence type="ECO:0000313" key="1">
    <source>
        <dbReference type="EMBL" id="KQL18660.1"/>
    </source>
</evidence>
<dbReference type="PATRIC" id="fig|1637975.4.peg.1519"/>
<evidence type="ECO:0000313" key="2">
    <source>
        <dbReference type="Proteomes" id="UP000050996"/>
    </source>
</evidence>
<dbReference type="Proteomes" id="UP000050996">
    <property type="component" value="Unassembled WGS sequence"/>
</dbReference>
<keyword evidence="2" id="KW-1185">Reference proteome</keyword>
<protein>
    <submittedName>
        <fullName evidence="1">Hydrolase</fullName>
    </submittedName>
</protein>
<dbReference type="RefSeq" id="WP_053475237.1">
    <property type="nucleotide sequence ID" value="NZ_CP041305.1"/>
</dbReference>
<dbReference type="STRING" id="1637975.AN957_08810"/>
<dbReference type="SUPFAM" id="SSF53474">
    <property type="entry name" value="alpha/beta-Hydrolases"/>
    <property type="match status" value="1"/>
</dbReference>
<accession>A0A0Q3SGT6</accession>
<dbReference type="Gene3D" id="3.40.50.1820">
    <property type="entry name" value="alpha/beta hydrolase"/>
    <property type="match status" value="1"/>
</dbReference>
<proteinExistence type="predicted"/>
<dbReference type="AlphaFoldDB" id="A0A0Q3SGT6"/>